<feature type="compositionally biased region" description="Basic and acidic residues" evidence="1">
    <location>
        <begin position="29"/>
        <end position="42"/>
    </location>
</feature>
<feature type="compositionally biased region" description="Polar residues" evidence="1">
    <location>
        <begin position="72"/>
        <end position="82"/>
    </location>
</feature>
<accession>A0A9Q3DG76</accession>
<evidence type="ECO:0000313" key="3">
    <source>
        <dbReference type="Proteomes" id="UP000765509"/>
    </source>
</evidence>
<dbReference type="Proteomes" id="UP000765509">
    <property type="component" value="Unassembled WGS sequence"/>
</dbReference>
<gene>
    <name evidence="2" type="ORF">O181_043206</name>
</gene>
<reference evidence="2" key="1">
    <citation type="submission" date="2021-03" db="EMBL/GenBank/DDBJ databases">
        <title>Draft genome sequence of rust myrtle Austropuccinia psidii MF-1, a brazilian biotype.</title>
        <authorList>
            <person name="Quecine M.C."/>
            <person name="Pachon D.M.R."/>
            <person name="Bonatelli M.L."/>
            <person name="Correr F.H."/>
            <person name="Franceschini L.M."/>
            <person name="Leite T.F."/>
            <person name="Margarido G.R.A."/>
            <person name="Almeida C.A."/>
            <person name="Ferrarezi J.A."/>
            <person name="Labate C.A."/>
        </authorList>
    </citation>
    <scope>NUCLEOTIDE SEQUENCE</scope>
    <source>
        <strain evidence="2">MF-1</strain>
    </source>
</reference>
<feature type="region of interest" description="Disordered" evidence="1">
    <location>
        <begin position="19"/>
        <end position="82"/>
    </location>
</feature>
<dbReference type="EMBL" id="AVOT02017424">
    <property type="protein sequence ID" value="MBW0503491.1"/>
    <property type="molecule type" value="Genomic_DNA"/>
</dbReference>
<keyword evidence="3" id="KW-1185">Reference proteome</keyword>
<dbReference type="AlphaFoldDB" id="A0A9Q3DG76"/>
<organism evidence="2 3">
    <name type="scientific">Austropuccinia psidii MF-1</name>
    <dbReference type="NCBI Taxonomy" id="1389203"/>
    <lineage>
        <taxon>Eukaryota</taxon>
        <taxon>Fungi</taxon>
        <taxon>Dikarya</taxon>
        <taxon>Basidiomycota</taxon>
        <taxon>Pucciniomycotina</taxon>
        <taxon>Pucciniomycetes</taxon>
        <taxon>Pucciniales</taxon>
        <taxon>Sphaerophragmiaceae</taxon>
        <taxon>Austropuccinia</taxon>
    </lineage>
</organism>
<sequence length="190" mass="22438">MESLVLHRKASKDKELVEEPKYFIHKPKERTGDDPRFGERRTSSVNKLQISFRKDQRQAQRISEGTERSQEQSRQGQLAQTLPTRVHNYQFKSFSLGQYSQYGQNPYGVHSQGAGKDEKNFSMKMTDEMRHIESIIYVKPSKFDKELKKLTANINELRNNDRAFTEWCRVTDARIELILNTCYRIENKFQ</sequence>
<evidence type="ECO:0000313" key="2">
    <source>
        <dbReference type="EMBL" id="MBW0503491.1"/>
    </source>
</evidence>
<name>A0A9Q3DG76_9BASI</name>
<protein>
    <submittedName>
        <fullName evidence="2">Uncharacterized protein</fullName>
    </submittedName>
</protein>
<evidence type="ECO:0000256" key="1">
    <source>
        <dbReference type="SAM" id="MobiDB-lite"/>
    </source>
</evidence>
<comment type="caution">
    <text evidence="2">The sequence shown here is derived from an EMBL/GenBank/DDBJ whole genome shotgun (WGS) entry which is preliminary data.</text>
</comment>
<proteinExistence type="predicted"/>
<feature type="compositionally biased region" description="Basic and acidic residues" evidence="1">
    <location>
        <begin position="52"/>
        <end position="71"/>
    </location>
</feature>